<keyword evidence="2" id="KW-1185">Reference proteome</keyword>
<gene>
    <name evidence="1" type="ORF">P8C59_007965</name>
</gene>
<evidence type="ECO:0000313" key="1">
    <source>
        <dbReference type="EMBL" id="KAK2073707.1"/>
    </source>
</evidence>
<evidence type="ECO:0000313" key="2">
    <source>
        <dbReference type="Proteomes" id="UP001217918"/>
    </source>
</evidence>
<dbReference type="AlphaFoldDB" id="A0AAD9IBA6"/>
<comment type="caution">
    <text evidence="1">The sequence shown here is derived from an EMBL/GenBank/DDBJ whole genome shotgun (WGS) entry which is preliminary data.</text>
</comment>
<reference evidence="1" key="1">
    <citation type="journal article" date="2023" name="Mol. Plant Microbe Interact.">
        <title>Elucidating the Obligate Nature and Biological Capacity of an Invasive Fungal Corn Pathogen.</title>
        <authorList>
            <person name="MacCready J.S."/>
            <person name="Roggenkamp E.M."/>
            <person name="Gdanetz K."/>
            <person name="Chilvers M.I."/>
        </authorList>
    </citation>
    <scope>NUCLEOTIDE SEQUENCE</scope>
    <source>
        <strain evidence="1">PM02</strain>
    </source>
</reference>
<protein>
    <submittedName>
        <fullName evidence="1">Uncharacterized protein</fullName>
    </submittedName>
</protein>
<proteinExistence type="predicted"/>
<sequence length="102" mass="11627">MEEHFHGSKPSQEESILLTLRNLVHSAKYMPCIHLHGRYQAMNRAKSSSTQVSMQILRSPFSSFPMTLSDANLKLNLMRSLIYAKSCEKFPWSHVVSNGNMS</sequence>
<accession>A0AAD9IBA6</accession>
<dbReference type="Proteomes" id="UP001217918">
    <property type="component" value="Unassembled WGS sequence"/>
</dbReference>
<dbReference type="EMBL" id="JAQQPM010000007">
    <property type="protein sequence ID" value="KAK2073707.1"/>
    <property type="molecule type" value="Genomic_DNA"/>
</dbReference>
<organism evidence="1 2">
    <name type="scientific">Phyllachora maydis</name>
    <dbReference type="NCBI Taxonomy" id="1825666"/>
    <lineage>
        <taxon>Eukaryota</taxon>
        <taxon>Fungi</taxon>
        <taxon>Dikarya</taxon>
        <taxon>Ascomycota</taxon>
        <taxon>Pezizomycotina</taxon>
        <taxon>Sordariomycetes</taxon>
        <taxon>Sordariomycetidae</taxon>
        <taxon>Phyllachorales</taxon>
        <taxon>Phyllachoraceae</taxon>
        <taxon>Phyllachora</taxon>
    </lineage>
</organism>
<name>A0AAD9IBA6_9PEZI</name>